<dbReference type="EMBL" id="MN740210">
    <property type="protein sequence ID" value="QHT93708.1"/>
    <property type="molecule type" value="Genomic_DNA"/>
</dbReference>
<evidence type="ECO:0000259" key="4">
    <source>
        <dbReference type="PROSITE" id="PS51206"/>
    </source>
</evidence>
<keyword evidence="1" id="KW-0547">Nucleotide-binding</keyword>
<dbReference type="InterPro" id="IPR045455">
    <property type="entry name" value="NrS-1_pol-like_helicase"/>
</dbReference>
<evidence type="ECO:0000256" key="1">
    <source>
        <dbReference type="ARBA" id="ARBA00022741"/>
    </source>
</evidence>
<dbReference type="GO" id="GO:0016787">
    <property type="term" value="F:hydrolase activity"/>
    <property type="evidence" value="ECO:0007669"/>
    <property type="project" value="UniProtKB-KW"/>
</dbReference>
<evidence type="ECO:0000313" key="5">
    <source>
        <dbReference type="EMBL" id="QHT93708.1"/>
    </source>
</evidence>
<dbReference type="PANTHER" id="PTHR35372:SF2">
    <property type="entry name" value="SF3 HELICASE DOMAIN-CONTAINING PROTEIN"/>
    <property type="match status" value="1"/>
</dbReference>
<dbReference type="NCBIfam" id="TIGR01613">
    <property type="entry name" value="primase_Cterm"/>
    <property type="match status" value="1"/>
</dbReference>
<dbReference type="Pfam" id="PF08706">
    <property type="entry name" value="D5_N"/>
    <property type="match status" value="1"/>
</dbReference>
<proteinExistence type="predicted"/>
<keyword evidence="2" id="KW-0378">Hydrolase</keyword>
<sequence>MNYKSLTDFLIQHNASNFKDKVVTHTRIGDKDKTKKIYGGSYVIEEEELPVFQELYYDHVFVKKNKEHLTEVQLKNGGPICVDFDFRYTYDVTERQHNSDHIQDMVLLYLDELKELYDFEASRTFDVFIFEKPNVNRLEDKQITKDGIHMLINIKMDHIMQQILRDKIIKEIEQIWDLPLTNEWASVFDEGISKGTTNWQLFGSCKPHNETYLMTGHYHIGYDNDDGEFTMEELNVNDFDFKANFKNICAQNTNLHEYNMTKLGEEKYEDLKSTFTSKSKSKTRVKRLVLESDMIDNDGNILLESIKTKPQLEAAVNKMLESLTSTEYEIRELHGFTQILPEMFYESGSHADNRKVAFALKYTDERLFLSWVMLRSKASDFDYDSIPGLYCDWVKYFKCRKSNPLTNRSIIYWAKKYNPEEYEKIKKNTIEHFMDEAVETETEYDLAQVLKQIYKDKYVCVSLEKKGTWYVYKNHRWVLDKGLSLRNRISTIMYDLFVLKLENFLKQFNNKDITDENNKFLGEKSKRMYSIKAKLKKTNDKNNIMREAAELFYDDQFVKNMDQNKNLMCFNNGVVDFENKVFRDGIPEDYITKCTKIDYVEYDTSNEMIFEIGKAIISFMDKIFPIPELNRYMWDHFSSVLIGSNKNQTFNIYHGSGSNGKSIMADFMSMALGEYKGTVPITLVTERRGNIGGTSDEVIKLKGVRYAVMQEPSKGVKLNEGVMKELTGGDPIQARGLYCESEVFEPQFSLVVCTNNLFEMNSNDDGTWRRIRKCDFVSKFISDGEAHTDDTEYVFEKDKDLKEKLPNWAPVFAGMLVKRTFETNGIVEDCDIVMEASNKYREKQDHINAFISDKIIPTNNSNDRITKKDLIREFKLWFSDEQGSGDRKMPKGQEINDVMSKKYGFCGPKGWGKVQFVCEEDDEYEEE</sequence>
<dbReference type="SMART" id="SM00885">
    <property type="entry name" value="D5_N"/>
    <property type="match status" value="1"/>
</dbReference>
<keyword evidence="3" id="KW-0067">ATP-binding</keyword>
<dbReference type="InterPro" id="IPR014015">
    <property type="entry name" value="Helicase_SF3_DNA-vir"/>
</dbReference>
<name>A0A6C0IKK3_9ZZZZ</name>
<evidence type="ECO:0000256" key="2">
    <source>
        <dbReference type="ARBA" id="ARBA00022801"/>
    </source>
</evidence>
<dbReference type="Pfam" id="PF23162">
    <property type="entry name" value="AEP_C962R"/>
    <property type="match status" value="1"/>
</dbReference>
<dbReference type="AlphaFoldDB" id="A0A6C0IKK3"/>
<dbReference type="PROSITE" id="PS51206">
    <property type="entry name" value="SF3_HELICASE_1"/>
    <property type="match status" value="1"/>
</dbReference>
<dbReference type="InterPro" id="IPR056443">
    <property type="entry name" value="AEP_C962R"/>
</dbReference>
<protein>
    <recommendedName>
        <fullName evidence="4">SF3 helicase domain-containing protein</fullName>
    </recommendedName>
</protein>
<dbReference type="InterPro" id="IPR051620">
    <property type="entry name" value="ORF904-like_C"/>
</dbReference>
<dbReference type="InterPro" id="IPR006500">
    <property type="entry name" value="Helicase_put_C_phage/plasmid"/>
</dbReference>
<dbReference type="GO" id="GO:0005524">
    <property type="term" value="F:ATP binding"/>
    <property type="evidence" value="ECO:0007669"/>
    <property type="project" value="UniProtKB-KW"/>
</dbReference>
<dbReference type="Pfam" id="PF19263">
    <property type="entry name" value="DUF5906"/>
    <property type="match status" value="1"/>
</dbReference>
<feature type="domain" description="SF3 helicase" evidence="4">
    <location>
        <begin position="628"/>
        <end position="789"/>
    </location>
</feature>
<dbReference type="InterPro" id="IPR014818">
    <property type="entry name" value="Phage/plasmid_primase_P4_C"/>
</dbReference>
<dbReference type="PANTHER" id="PTHR35372">
    <property type="entry name" value="ATP BINDING PROTEIN-RELATED"/>
    <property type="match status" value="1"/>
</dbReference>
<accession>A0A6C0IKK3</accession>
<organism evidence="5">
    <name type="scientific">viral metagenome</name>
    <dbReference type="NCBI Taxonomy" id="1070528"/>
    <lineage>
        <taxon>unclassified sequences</taxon>
        <taxon>metagenomes</taxon>
        <taxon>organismal metagenomes</taxon>
    </lineage>
</organism>
<reference evidence="5" key="1">
    <citation type="journal article" date="2020" name="Nature">
        <title>Giant virus diversity and host interactions through global metagenomics.</title>
        <authorList>
            <person name="Schulz F."/>
            <person name="Roux S."/>
            <person name="Paez-Espino D."/>
            <person name="Jungbluth S."/>
            <person name="Walsh D.A."/>
            <person name="Denef V.J."/>
            <person name="McMahon K.D."/>
            <person name="Konstantinidis K.T."/>
            <person name="Eloe-Fadrosh E.A."/>
            <person name="Kyrpides N.C."/>
            <person name="Woyke T."/>
        </authorList>
    </citation>
    <scope>NUCLEOTIDE SEQUENCE</scope>
    <source>
        <strain evidence="5">GVMAG-M-3300024258-14</strain>
    </source>
</reference>
<evidence type="ECO:0000256" key="3">
    <source>
        <dbReference type="ARBA" id="ARBA00022840"/>
    </source>
</evidence>